<dbReference type="RefSeq" id="WP_343886581.1">
    <property type="nucleotide sequence ID" value="NZ_BAAAKI010000016.1"/>
</dbReference>
<evidence type="ECO:0000313" key="2">
    <source>
        <dbReference type="Proteomes" id="UP001596266"/>
    </source>
</evidence>
<name>A0ABW1X628_9ACTN</name>
<accession>A0ABW1X628</accession>
<organism evidence="1 2">
    <name type="scientific">Luteococcus sanguinis</name>
    <dbReference type="NCBI Taxonomy" id="174038"/>
    <lineage>
        <taxon>Bacteria</taxon>
        <taxon>Bacillati</taxon>
        <taxon>Actinomycetota</taxon>
        <taxon>Actinomycetes</taxon>
        <taxon>Propionibacteriales</taxon>
        <taxon>Propionibacteriaceae</taxon>
        <taxon>Luteococcus</taxon>
    </lineage>
</organism>
<sequence length="138" mass="14932">MPTPAVLSTPLDPAAARADVWDQTHGAVVSFEGVVRNHDHDRSVTELAYSAHPDADAVMAQVVSEIEDEFGVRAQAWHRVGDLRVGDLALVAACASAHRAEAFAACGELVERIKHRVPVWKRQVFADGSHEWVGLGDC</sequence>
<dbReference type="SUPFAM" id="SSF54690">
    <property type="entry name" value="Molybdopterin synthase subunit MoaE"/>
    <property type="match status" value="1"/>
</dbReference>
<proteinExistence type="predicted"/>
<dbReference type="EMBL" id="JBHSUA010000019">
    <property type="protein sequence ID" value="MFC6397331.1"/>
    <property type="molecule type" value="Genomic_DNA"/>
</dbReference>
<dbReference type="InterPro" id="IPR036563">
    <property type="entry name" value="MoaE_sf"/>
</dbReference>
<evidence type="ECO:0000313" key="1">
    <source>
        <dbReference type="EMBL" id="MFC6397331.1"/>
    </source>
</evidence>
<dbReference type="Proteomes" id="UP001596266">
    <property type="component" value="Unassembled WGS sequence"/>
</dbReference>
<gene>
    <name evidence="1" type="ORF">ACFP57_10105</name>
</gene>
<dbReference type="PANTHER" id="PTHR23404">
    <property type="entry name" value="MOLYBDOPTERIN SYNTHASE RELATED"/>
    <property type="match status" value="1"/>
</dbReference>
<dbReference type="InterPro" id="IPR003448">
    <property type="entry name" value="Mopterin_biosynth_MoaE"/>
</dbReference>
<dbReference type="Gene3D" id="3.90.1170.40">
    <property type="entry name" value="Molybdopterin biosynthesis MoaE subunit"/>
    <property type="match status" value="1"/>
</dbReference>
<dbReference type="Pfam" id="PF02391">
    <property type="entry name" value="MoaE"/>
    <property type="match status" value="1"/>
</dbReference>
<protein>
    <submittedName>
        <fullName evidence="1">Molybdenum cofactor biosynthesis protein MoaE</fullName>
    </submittedName>
</protein>
<reference evidence="2" key="1">
    <citation type="journal article" date="2019" name="Int. J. Syst. Evol. Microbiol.">
        <title>The Global Catalogue of Microorganisms (GCM) 10K type strain sequencing project: providing services to taxonomists for standard genome sequencing and annotation.</title>
        <authorList>
            <consortium name="The Broad Institute Genomics Platform"/>
            <consortium name="The Broad Institute Genome Sequencing Center for Infectious Disease"/>
            <person name="Wu L."/>
            <person name="Ma J."/>
        </authorList>
    </citation>
    <scope>NUCLEOTIDE SEQUENCE [LARGE SCALE GENOMIC DNA]</scope>
    <source>
        <strain evidence="2">CGMCC 1.15277</strain>
    </source>
</reference>
<dbReference type="CDD" id="cd00756">
    <property type="entry name" value="MoaE"/>
    <property type="match status" value="1"/>
</dbReference>
<keyword evidence="2" id="KW-1185">Reference proteome</keyword>
<comment type="caution">
    <text evidence="1">The sequence shown here is derived from an EMBL/GenBank/DDBJ whole genome shotgun (WGS) entry which is preliminary data.</text>
</comment>